<feature type="compositionally biased region" description="Polar residues" evidence="1">
    <location>
        <begin position="46"/>
        <end position="59"/>
    </location>
</feature>
<reference evidence="3 4" key="1">
    <citation type="journal article" date="2002" name="Int. J. Syst. Evol. Microbiol.">
        <title>Sphingopyxis witflariensis sp. nov., isolated from activated sludge.</title>
        <authorList>
            <person name="Kampfer P."/>
            <person name="Witzenberger R."/>
            <person name="Denner E.B."/>
            <person name="Busse H.J."/>
            <person name="Neef A."/>
        </authorList>
    </citation>
    <scope>NUCLEOTIDE SEQUENCE [LARGE SCALE GENOMIC DNA]</scope>
    <source>
        <strain evidence="3 4">DSM 14551</strain>
    </source>
</reference>
<comment type="caution">
    <text evidence="3">The sequence shown here is derived from an EMBL/GenBank/DDBJ whole genome shotgun (WGS) entry which is preliminary data.</text>
</comment>
<dbReference type="AlphaFoldDB" id="A0A246K4Y6"/>
<proteinExistence type="predicted"/>
<evidence type="ECO:0008006" key="5">
    <source>
        <dbReference type="Google" id="ProtNLM"/>
    </source>
</evidence>
<name>A0A246K4Y6_9SPHN</name>
<dbReference type="Proteomes" id="UP000197097">
    <property type="component" value="Unassembled WGS sequence"/>
</dbReference>
<evidence type="ECO:0000256" key="2">
    <source>
        <dbReference type="SAM" id="SignalP"/>
    </source>
</evidence>
<protein>
    <recommendedName>
        <fullName evidence="5">Cell wall hydrolase</fullName>
    </recommendedName>
</protein>
<organism evidence="3 4">
    <name type="scientific">Sphingopyxis witflariensis</name>
    <dbReference type="NCBI Taxonomy" id="173675"/>
    <lineage>
        <taxon>Bacteria</taxon>
        <taxon>Pseudomonadati</taxon>
        <taxon>Pseudomonadota</taxon>
        <taxon>Alphaproteobacteria</taxon>
        <taxon>Sphingomonadales</taxon>
        <taxon>Sphingomonadaceae</taxon>
        <taxon>Sphingopyxis</taxon>
    </lineage>
</organism>
<keyword evidence="2" id="KW-0732">Signal</keyword>
<feature type="signal peptide" evidence="2">
    <location>
        <begin position="1"/>
        <end position="19"/>
    </location>
</feature>
<feature type="chain" id="PRO_5012083279" description="Cell wall hydrolase" evidence="2">
    <location>
        <begin position="20"/>
        <end position="141"/>
    </location>
</feature>
<evidence type="ECO:0000256" key="1">
    <source>
        <dbReference type="SAM" id="MobiDB-lite"/>
    </source>
</evidence>
<evidence type="ECO:0000313" key="3">
    <source>
        <dbReference type="EMBL" id="OWR01056.1"/>
    </source>
</evidence>
<keyword evidence="4" id="KW-1185">Reference proteome</keyword>
<accession>A0A246K4Y6</accession>
<sequence>MIWAAAAAVALLGSGQAMAFQAPHGSVAAKKVVPAEKLAPAEKKATNGTTPEEISNTARLNAEQASRARQDNVTYEQEVSAAQQQVAHDQTVFTEETAAYEAEKARVAALSAEERMKWEADAAACKAGDLTRCAKPVPPQP</sequence>
<evidence type="ECO:0000313" key="4">
    <source>
        <dbReference type="Proteomes" id="UP000197097"/>
    </source>
</evidence>
<feature type="region of interest" description="Disordered" evidence="1">
    <location>
        <begin position="37"/>
        <end position="68"/>
    </location>
</feature>
<dbReference type="EMBL" id="NISJ01000001">
    <property type="protein sequence ID" value="OWR01056.1"/>
    <property type="molecule type" value="Genomic_DNA"/>
</dbReference>
<gene>
    <name evidence="3" type="ORF">CDQ91_01100</name>
</gene>